<dbReference type="InterPro" id="IPR050109">
    <property type="entry name" value="HTH-type_TetR-like_transc_reg"/>
</dbReference>
<name>A0A940X1F0_9GAMM</name>
<proteinExistence type="predicted"/>
<reference evidence="5" key="2">
    <citation type="submission" date="2021-03" db="EMBL/GenBank/DDBJ databases">
        <authorList>
            <person name="Cao W."/>
        </authorList>
    </citation>
    <scope>NUCLEOTIDE SEQUENCE</scope>
    <source>
        <strain evidence="5">110414</strain>
    </source>
</reference>
<dbReference type="PROSITE" id="PS01081">
    <property type="entry name" value="HTH_TETR_1"/>
    <property type="match status" value="1"/>
</dbReference>
<evidence type="ECO:0000259" key="4">
    <source>
        <dbReference type="PROSITE" id="PS50977"/>
    </source>
</evidence>
<dbReference type="SUPFAM" id="SSF46689">
    <property type="entry name" value="Homeodomain-like"/>
    <property type="match status" value="1"/>
</dbReference>
<evidence type="ECO:0000313" key="5">
    <source>
        <dbReference type="EMBL" id="MBP3982939.1"/>
    </source>
</evidence>
<accession>A0A940X1F0</accession>
<sequence>MNDATPTPTRRKPTATGTAKPRKRAPGRPAADSPDLRERLLDAALACFVRQGIAATSLRDIAAEAGVTPALLHYYFGDKPQLQEALVQQRLLPAFMTVRSRLAAAGDDLADTIAAFICGVTEAIKQHPWWPQLWVREVLCEGGALRDLLLTRIAPDVARMLSGRFAAAQAQGKLNPDLDPRLLMTSLVGLTMFPAAGAPIWRQVFAADDLGIDDVRRHALALLDRGLELKP</sequence>
<protein>
    <submittedName>
        <fullName evidence="5">TetR/AcrR family transcriptional regulator</fullName>
    </submittedName>
</protein>
<dbReference type="InterPro" id="IPR009057">
    <property type="entry name" value="Homeodomain-like_sf"/>
</dbReference>
<dbReference type="PANTHER" id="PTHR30055">
    <property type="entry name" value="HTH-TYPE TRANSCRIPTIONAL REGULATOR RUTR"/>
    <property type="match status" value="1"/>
</dbReference>
<feature type="compositionally biased region" description="Low complexity" evidence="3">
    <location>
        <begin position="1"/>
        <end position="19"/>
    </location>
</feature>
<reference evidence="5" key="1">
    <citation type="journal article" date="2016" name="Int. J. Syst. Evol. Microbiol.">
        <title>Pseudoxanthomonas helianthi sp. nov., isolated from roots of Jerusalem artichoke (Helianthus tuberosus).</title>
        <authorList>
            <person name="Kittiwongwattana C."/>
            <person name="Thawai C."/>
        </authorList>
    </citation>
    <scope>NUCLEOTIDE SEQUENCE</scope>
    <source>
        <strain evidence="5">110414</strain>
    </source>
</reference>
<evidence type="ECO:0000313" key="6">
    <source>
        <dbReference type="Proteomes" id="UP000673447"/>
    </source>
</evidence>
<dbReference type="EMBL" id="JAGKTC010000001">
    <property type="protein sequence ID" value="MBP3982939.1"/>
    <property type="molecule type" value="Genomic_DNA"/>
</dbReference>
<dbReference type="Pfam" id="PF00440">
    <property type="entry name" value="TetR_N"/>
    <property type="match status" value="1"/>
</dbReference>
<comment type="caution">
    <text evidence="5">The sequence shown here is derived from an EMBL/GenBank/DDBJ whole genome shotgun (WGS) entry which is preliminary data.</text>
</comment>
<dbReference type="PROSITE" id="PS50977">
    <property type="entry name" value="HTH_TETR_2"/>
    <property type="match status" value="1"/>
</dbReference>
<dbReference type="Gene3D" id="1.10.357.10">
    <property type="entry name" value="Tetracycline Repressor, domain 2"/>
    <property type="match status" value="1"/>
</dbReference>
<feature type="DNA-binding region" description="H-T-H motif" evidence="2">
    <location>
        <begin position="57"/>
        <end position="76"/>
    </location>
</feature>
<dbReference type="InterPro" id="IPR023772">
    <property type="entry name" value="DNA-bd_HTH_TetR-type_CS"/>
</dbReference>
<dbReference type="PANTHER" id="PTHR30055:SF219">
    <property type="entry name" value="TRANSCRIPTIONAL REGULATORY PROTEIN"/>
    <property type="match status" value="1"/>
</dbReference>
<dbReference type="RefSeq" id="WP_210534814.1">
    <property type="nucleotide sequence ID" value="NZ_JAGKTC010000001.1"/>
</dbReference>
<feature type="domain" description="HTH tetR-type" evidence="4">
    <location>
        <begin position="34"/>
        <end position="94"/>
    </location>
</feature>
<gene>
    <name evidence="5" type="ORF">J5837_00765</name>
</gene>
<evidence type="ECO:0000256" key="3">
    <source>
        <dbReference type="SAM" id="MobiDB-lite"/>
    </source>
</evidence>
<dbReference type="GO" id="GO:0003700">
    <property type="term" value="F:DNA-binding transcription factor activity"/>
    <property type="evidence" value="ECO:0007669"/>
    <property type="project" value="TreeGrafter"/>
</dbReference>
<evidence type="ECO:0000256" key="2">
    <source>
        <dbReference type="PROSITE-ProRule" id="PRU00335"/>
    </source>
</evidence>
<dbReference type="Proteomes" id="UP000673447">
    <property type="component" value="Unassembled WGS sequence"/>
</dbReference>
<dbReference type="InterPro" id="IPR036271">
    <property type="entry name" value="Tet_transcr_reg_TetR-rel_C_sf"/>
</dbReference>
<keyword evidence="6" id="KW-1185">Reference proteome</keyword>
<dbReference type="InterPro" id="IPR001647">
    <property type="entry name" value="HTH_TetR"/>
</dbReference>
<keyword evidence="1 2" id="KW-0238">DNA-binding</keyword>
<dbReference type="SUPFAM" id="SSF48498">
    <property type="entry name" value="Tetracyclin repressor-like, C-terminal domain"/>
    <property type="match status" value="1"/>
</dbReference>
<dbReference type="AlphaFoldDB" id="A0A940X1F0"/>
<feature type="region of interest" description="Disordered" evidence="3">
    <location>
        <begin position="1"/>
        <end position="34"/>
    </location>
</feature>
<evidence type="ECO:0000256" key="1">
    <source>
        <dbReference type="ARBA" id="ARBA00023125"/>
    </source>
</evidence>
<dbReference type="PRINTS" id="PR00455">
    <property type="entry name" value="HTHTETR"/>
</dbReference>
<organism evidence="5 6">
    <name type="scientific">Pseudoxanthomonas helianthi</name>
    <dbReference type="NCBI Taxonomy" id="1453541"/>
    <lineage>
        <taxon>Bacteria</taxon>
        <taxon>Pseudomonadati</taxon>
        <taxon>Pseudomonadota</taxon>
        <taxon>Gammaproteobacteria</taxon>
        <taxon>Lysobacterales</taxon>
        <taxon>Lysobacteraceae</taxon>
        <taxon>Pseudoxanthomonas</taxon>
    </lineage>
</organism>
<dbReference type="GO" id="GO:0000976">
    <property type="term" value="F:transcription cis-regulatory region binding"/>
    <property type="evidence" value="ECO:0007669"/>
    <property type="project" value="TreeGrafter"/>
</dbReference>